<evidence type="ECO:0000313" key="2">
    <source>
        <dbReference type="EMBL" id="APZ92477.1"/>
    </source>
</evidence>
<dbReference type="Proteomes" id="UP000187735">
    <property type="component" value="Chromosome"/>
</dbReference>
<evidence type="ECO:0000313" key="3">
    <source>
        <dbReference type="Proteomes" id="UP000187735"/>
    </source>
</evidence>
<feature type="compositionally biased region" description="Polar residues" evidence="1">
    <location>
        <begin position="349"/>
        <end position="363"/>
    </location>
</feature>
<feature type="region of interest" description="Disordered" evidence="1">
    <location>
        <begin position="343"/>
        <end position="391"/>
    </location>
</feature>
<dbReference type="OrthoDB" id="228501at2"/>
<proteinExistence type="predicted"/>
<reference evidence="2 3" key="1">
    <citation type="journal article" date="2016" name="Front. Microbiol.">
        <title>Fuerstia marisgermanicae gen. nov., sp. nov., an Unusual Member of the Phylum Planctomycetes from the German Wadden Sea.</title>
        <authorList>
            <person name="Kohn T."/>
            <person name="Heuer A."/>
            <person name="Jogler M."/>
            <person name="Vollmers J."/>
            <person name="Boedeker C."/>
            <person name="Bunk B."/>
            <person name="Rast P."/>
            <person name="Borchert D."/>
            <person name="Glockner I."/>
            <person name="Freese H.M."/>
            <person name="Klenk H.P."/>
            <person name="Overmann J."/>
            <person name="Kaster A.K."/>
            <person name="Rohde M."/>
            <person name="Wiegand S."/>
            <person name="Jogler C."/>
        </authorList>
    </citation>
    <scope>NUCLEOTIDE SEQUENCE [LARGE SCALE GENOMIC DNA]</scope>
    <source>
        <strain evidence="2 3">NH11</strain>
    </source>
</reference>
<protein>
    <recommendedName>
        <fullName evidence="4">HEAT repeat protein</fullName>
    </recommendedName>
</protein>
<keyword evidence="3" id="KW-1185">Reference proteome</keyword>
<dbReference type="STRING" id="1891926.Fuma_02088"/>
<dbReference type="InterPro" id="IPR011989">
    <property type="entry name" value="ARM-like"/>
</dbReference>
<feature type="region of interest" description="Disordered" evidence="1">
    <location>
        <begin position="583"/>
        <end position="603"/>
    </location>
</feature>
<evidence type="ECO:0000256" key="1">
    <source>
        <dbReference type="SAM" id="MobiDB-lite"/>
    </source>
</evidence>
<dbReference type="InterPro" id="IPR016024">
    <property type="entry name" value="ARM-type_fold"/>
</dbReference>
<name>A0A1P8WEM7_9PLAN</name>
<dbReference type="AlphaFoldDB" id="A0A1P8WEM7"/>
<sequence length="1083" mass="120016">MHKLIFATFMTLCLTKTVYADEPAGRQQGNSAALDRIPLAALCADAFELSRQRHLNTAYHTPWQIMQMLYGVGPEFQLRDGGEVVSGLSWISAGPKFEGKAWFEVTEHGGRVHPSSRPYGFEVFPNQFLAAFAIAGVKRSQVLKTDGDSITVGDCVNQAQFTVDAKQNLIWTLMALSHYLPAGATWENKAGEVWSIERVAEQVSRSLLSGQERGLGPQELVALAFAKRYQPDEVLAGSPTWKAITAQIDSKIDGLNQSHHPGGSVVNRDVLLERLADTGHAAEFVMYAASKADRKEEWFQQVIRNAAQALVDSESKHLPTSGLIHNVAAVRMFLVGAIPATAKPATDDAGQSTSSGQSVSKNNGLRKASPADAVEADASQSKVDQRPLPQAQASGWDKLRLQLVDGEIELLDLINEHGEQHPSVVGFKKRLQILKENLAKHDADQSPASQQSPDAVEDFLKLELVKLEIQKSSLMEKLGAEHPIMIRKSKQVKLLKEKLAEHAAHHEDLQLQALIDRKYEQPNIAAEGDQTHRDATRKELISELAKVESDLAAQSKQYGEKHPSIQDLKQRAAALRAALAAAGNQTANEKNEAGQQRVPDSASSIQAAYEQAMLYMSSSDRGAKSFVPPADRKFAERKRDLFEVTFRETEQESLAAAAAYRAEAAQKSPDADALKNLQRRLQMAVKKSFEAQSRFQEARLHLAELELKTVKARLELRKALSKQVIERRVEELKVGTELSWQMTENSNGTERAATVDAVPNYVKSAKEVPKQDTQKLLEDWLKDARPLGDDADAKRDSTIEQIREALNSEQHSLQIVAATALAQLGDVKFDKKQFRPRILELCRSNNAEVQRWAFYALLNNERQDGDLALLQEVMAEPVSGRLAESASHLLQSFDKGVIRGKSEVIVLRLLNSSDKSLRREVLRGLWGAKYGEKITNRVIELVDNKESHHDAIYYALSTSPEKTPAAIDKLIEVLSDPDWNNWGRAIWGMGYGVPEDQQTKVAAAMLQMYELRSDPKTRGKCERLVRVYGDAKQIKKLETLTGNSTSAVNKPKEGAATTEPQPDQKDKLPDEKVENQVIDESDS</sequence>
<evidence type="ECO:0008006" key="4">
    <source>
        <dbReference type="Google" id="ProtNLM"/>
    </source>
</evidence>
<dbReference type="EMBL" id="CP017641">
    <property type="protein sequence ID" value="APZ92477.1"/>
    <property type="molecule type" value="Genomic_DNA"/>
</dbReference>
<accession>A0A1P8WEM7</accession>
<dbReference type="Gene3D" id="1.25.10.10">
    <property type="entry name" value="Leucine-rich Repeat Variant"/>
    <property type="match status" value="1"/>
</dbReference>
<gene>
    <name evidence="2" type="ORF">Fuma_02088</name>
</gene>
<organism evidence="2 3">
    <name type="scientific">Fuerstiella marisgermanici</name>
    <dbReference type="NCBI Taxonomy" id="1891926"/>
    <lineage>
        <taxon>Bacteria</taxon>
        <taxon>Pseudomonadati</taxon>
        <taxon>Planctomycetota</taxon>
        <taxon>Planctomycetia</taxon>
        <taxon>Planctomycetales</taxon>
        <taxon>Planctomycetaceae</taxon>
        <taxon>Fuerstiella</taxon>
    </lineage>
</organism>
<dbReference type="RefSeq" id="WP_145944093.1">
    <property type="nucleotide sequence ID" value="NZ_CP017641.1"/>
</dbReference>
<feature type="region of interest" description="Disordered" evidence="1">
    <location>
        <begin position="1041"/>
        <end position="1083"/>
    </location>
</feature>
<feature type="compositionally biased region" description="Basic and acidic residues" evidence="1">
    <location>
        <begin position="1062"/>
        <end position="1074"/>
    </location>
</feature>
<dbReference type="KEGG" id="fmr:Fuma_02088"/>
<dbReference type="SUPFAM" id="SSF48371">
    <property type="entry name" value="ARM repeat"/>
    <property type="match status" value="1"/>
</dbReference>